<dbReference type="InterPro" id="IPR029045">
    <property type="entry name" value="ClpP/crotonase-like_dom_sf"/>
</dbReference>
<dbReference type="SUPFAM" id="SSF53137">
    <property type="entry name" value="Translational machinery components"/>
    <property type="match status" value="1"/>
</dbReference>
<keyword evidence="2" id="KW-1185">Reference proteome</keyword>
<gene>
    <name evidence="1" type="ORF">RHSIM_RhsimPtG0000900</name>
</gene>
<organism evidence="1 2">
    <name type="scientific">Rhododendron simsii</name>
    <name type="common">Sims's rhododendron</name>
    <dbReference type="NCBI Taxonomy" id="118357"/>
    <lineage>
        <taxon>Eukaryota</taxon>
        <taxon>Viridiplantae</taxon>
        <taxon>Streptophyta</taxon>
        <taxon>Embryophyta</taxon>
        <taxon>Tracheophyta</taxon>
        <taxon>Spermatophyta</taxon>
        <taxon>Magnoliopsida</taxon>
        <taxon>eudicotyledons</taxon>
        <taxon>Gunneridae</taxon>
        <taxon>Pentapetalae</taxon>
        <taxon>asterids</taxon>
        <taxon>Ericales</taxon>
        <taxon>Ericaceae</taxon>
        <taxon>Ericoideae</taxon>
        <taxon>Rhodoreae</taxon>
        <taxon>Rhododendron</taxon>
    </lineage>
</organism>
<protein>
    <recommendedName>
        <fullName evidence="3">ATP-dependent Clp protease proteolytic subunit</fullName>
    </recommendedName>
</protein>
<proteinExistence type="predicted"/>
<name>A0A834FX91_RHOSS</name>
<dbReference type="InterPro" id="IPR036771">
    <property type="entry name" value="ATPsynth_dsu/esu_N"/>
</dbReference>
<accession>A0A834FX91</accession>
<dbReference type="PANTHER" id="PTHR13822:SF10">
    <property type="entry name" value="ATP SYNTHASE EPSILON CHAIN, CHLOROPLASTIC"/>
    <property type="match status" value="1"/>
</dbReference>
<evidence type="ECO:0008006" key="3">
    <source>
        <dbReference type="Google" id="ProtNLM"/>
    </source>
</evidence>
<keyword evidence="1" id="KW-0150">Chloroplast</keyword>
<dbReference type="SUPFAM" id="SSF52096">
    <property type="entry name" value="ClpP/crotonase"/>
    <property type="match status" value="1"/>
</dbReference>
<dbReference type="OrthoDB" id="423436at2759"/>
<dbReference type="GO" id="GO:0003735">
    <property type="term" value="F:structural constituent of ribosome"/>
    <property type="evidence" value="ECO:0007669"/>
    <property type="project" value="InterPro"/>
</dbReference>
<geneLocation type="chloroplast" evidence="1"/>
<dbReference type="Gene3D" id="2.60.15.10">
    <property type="entry name" value="F0F1 ATP synthase delta/epsilon subunit, N-terminal"/>
    <property type="match status" value="1"/>
</dbReference>
<sequence length="162" mass="18083">MALMSGFARIGNNAITVLVNDAEKSSDIDPQEAQQTLEIAEANLKKAEDVTGRVVSWSSAGTCRFRAKRRATPFAAQTTVVNAIRPVVDQEKTGQSYDIIQKDLQENVVMSAKEAQDYGIIDRLTTDFKMQSLLHKALLHKAFLPNLDDNFEENRDDTPGWR</sequence>
<dbReference type="Pfam" id="PF00411">
    <property type="entry name" value="Ribosomal_S11"/>
    <property type="match status" value="1"/>
</dbReference>
<dbReference type="GO" id="GO:0045259">
    <property type="term" value="C:proton-transporting ATP synthase complex"/>
    <property type="evidence" value="ECO:0007669"/>
    <property type="project" value="InterPro"/>
</dbReference>
<dbReference type="AlphaFoldDB" id="A0A834FX91"/>
<dbReference type="Gene3D" id="3.90.226.10">
    <property type="entry name" value="2-enoyl-CoA Hydratase, Chain A, domain 1"/>
    <property type="match status" value="1"/>
</dbReference>
<dbReference type="GO" id="GO:0006412">
    <property type="term" value="P:translation"/>
    <property type="evidence" value="ECO:0007669"/>
    <property type="project" value="InterPro"/>
</dbReference>
<dbReference type="GO" id="GO:0046933">
    <property type="term" value="F:proton-transporting ATP synthase activity, rotational mechanism"/>
    <property type="evidence" value="ECO:0007669"/>
    <property type="project" value="InterPro"/>
</dbReference>
<evidence type="ECO:0000313" key="1">
    <source>
        <dbReference type="EMBL" id="KAF7117213.1"/>
    </source>
</evidence>
<evidence type="ECO:0000313" key="2">
    <source>
        <dbReference type="Proteomes" id="UP000626092"/>
    </source>
</evidence>
<comment type="caution">
    <text evidence="1">The sequence shown here is derived from an EMBL/GenBank/DDBJ whole genome shotgun (WGS) entry which is preliminary data.</text>
</comment>
<dbReference type="PANTHER" id="PTHR13822">
    <property type="entry name" value="ATP SYNTHASE DELTA/EPSILON CHAIN"/>
    <property type="match status" value="1"/>
</dbReference>
<reference evidence="1" key="1">
    <citation type="submission" date="2019-11" db="EMBL/GenBank/DDBJ databases">
        <authorList>
            <person name="Liu Y."/>
            <person name="Hou J."/>
            <person name="Li T.-Q."/>
            <person name="Guan C.-H."/>
            <person name="Wu X."/>
            <person name="Wu H.-Z."/>
            <person name="Ling F."/>
            <person name="Zhang R."/>
            <person name="Shi X.-G."/>
            <person name="Ren J.-P."/>
            <person name="Chen E.-F."/>
            <person name="Sun J.-M."/>
        </authorList>
    </citation>
    <scope>NUCLEOTIDE SEQUENCE</scope>
    <source>
        <strain evidence="1">Adult_tree_wgs_1</strain>
        <tissue evidence="1">Leaves</tissue>
    </source>
</reference>
<dbReference type="InterPro" id="IPR001469">
    <property type="entry name" value="ATP_synth_F1_dsu/esu"/>
</dbReference>
<dbReference type="Proteomes" id="UP000626092">
    <property type="component" value="Unassembled WGS sequence"/>
</dbReference>
<dbReference type="InterPro" id="IPR001971">
    <property type="entry name" value="Ribosomal_uS11"/>
</dbReference>
<dbReference type="EMBL" id="WJXA01000015">
    <property type="protein sequence ID" value="KAF7117213.1"/>
    <property type="molecule type" value="Genomic_DNA"/>
</dbReference>
<dbReference type="GO" id="GO:0005840">
    <property type="term" value="C:ribosome"/>
    <property type="evidence" value="ECO:0007669"/>
    <property type="project" value="InterPro"/>
</dbReference>
<keyword evidence="1" id="KW-0934">Plastid</keyword>